<dbReference type="Proteomes" id="UP000215506">
    <property type="component" value="Unassembled WGS sequence"/>
</dbReference>
<organism evidence="6 7">
    <name type="scientific">Nocardia cerradoensis</name>
    <dbReference type="NCBI Taxonomy" id="85688"/>
    <lineage>
        <taxon>Bacteria</taxon>
        <taxon>Bacillati</taxon>
        <taxon>Actinomycetota</taxon>
        <taxon>Actinomycetes</taxon>
        <taxon>Mycobacteriales</taxon>
        <taxon>Nocardiaceae</taxon>
        <taxon>Nocardia</taxon>
    </lineage>
</organism>
<dbReference type="PROSITE" id="PS50977">
    <property type="entry name" value="HTH_TETR_2"/>
    <property type="match status" value="1"/>
</dbReference>
<keyword evidence="7" id="KW-1185">Reference proteome</keyword>
<name>A0A231H325_9NOCA</name>
<dbReference type="PANTHER" id="PTHR30055:SF234">
    <property type="entry name" value="HTH-TYPE TRANSCRIPTIONAL REGULATOR BETI"/>
    <property type="match status" value="1"/>
</dbReference>
<dbReference type="InterPro" id="IPR001647">
    <property type="entry name" value="HTH_TetR"/>
</dbReference>
<proteinExistence type="predicted"/>
<dbReference type="GO" id="GO:0000976">
    <property type="term" value="F:transcription cis-regulatory region binding"/>
    <property type="evidence" value="ECO:0007669"/>
    <property type="project" value="TreeGrafter"/>
</dbReference>
<dbReference type="EMBL" id="NGAF01000010">
    <property type="protein sequence ID" value="OXR43283.1"/>
    <property type="molecule type" value="Genomic_DNA"/>
</dbReference>
<dbReference type="AlphaFoldDB" id="A0A231H325"/>
<keyword evidence="3" id="KW-0804">Transcription</keyword>
<feature type="DNA-binding region" description="H-T-H motif" evidence="4">
    <location>
        <begin position="56"/>
        <end position="75"/>
    </location>
</feature>
<dbReference type="GO" id="GO:0003700">
    <property type="term" value="F:DNA-binding transcription factor activity"/>
    <property type="evidence" value="ECO:0007669"/>
    <property type="project" value="TreeGrafter"/>
</dbReference>
<evidence type="ECO:0000256" key="4">
    <source>
        <dbReference type="PROSITE-ProRule" id="PRU00335"/>
    </source>
</evidence>
<evidence type="ECO:0000259" key="5">
    <source>
        <dbReference type="PROSITE" id="PS50977"/>
    </source>
</evidence>
<keyword evidence="1" id="KW-0805">Transcription regulation</keyword>
<evidence type="ECO:0000313" key="6">
    <source>
        <dbReference type="EMBL" id="OXR43283.1"/>
    </source>
</evidence>
<dbReference type="Gene3D" id="1.10.357.10">
    <property type="entry name" value="Tetracycline Repressor, domain 2"/>
    <property type="match status" value="1"/>
</dbReference>
<comment type="caution">
    <text evidence="6">The sequence shown here is derived from an EMBL/GenBank/DDBJ whole genome shotgun (WGS) entry which is preliminary data.</text>
</comment>
<evidence type="ECO:0000256" key="1">
    <source>
        <dbReference type="ARBA" id="ARBA00023015"/>
    </source>
</evidence>
<dbReference type="InterPro" id="IPR050109">
    <property type="entry name" value="HTH-type_TetR-like_transc_reg"/>
</dbReference>
<sequence>MTGGSGKTAESVVSGGRHLRRVANPARQVRYDEEVKTLIRSAQEVMRRKGRTEMPTVAEIVREAGVTNQAFYRHFRSRDDVIVATYEQGLLTLHSYLEHQVSKCSGAHDRIRAWIEGVLAQIEDSRLSQLSAVILWNVGQVARAESEIEPVGFARMLHLLDTVLADGGVADHERAALFVQTLVLGMTSRYHDSGTVPTAADREHLVRFCLDGIGIG</sequence>
<evidence type="ECO:0000256" key="3">
    <source>
        <dbReference type="ARBA" id="ARBA00023163"/>
    </source>
</evidence>
<dbReference type="PANTHER" id="PTHR30055">
    <property type="entry name" value="HTH-TYPE TRANSCRIPTIONAL REGULATOR RUTR"/>
    <property type="match status" value="1"/>
</dbReference>
<gene>
    <name evidence="6" type="primary">betI_17</name>
    <name evidence="6" type="ORF">B7C42_04705</name>
</gene>
<dbReference type="SUPFAM" id="SSF46689">
    <property type="entry name" value="Homeodomain-like"/>
    <property type="match status" value="1"/>
</dbReference>
<dbReference type="Gene3D" id="1.10.10.60">
    <property type="entry name" value="Homeodomain-like"/>
    <property type="match status" value="1"/>
</dbReference>
<keyword evidence="2 4" id="KW-0238">DNA-binding</keyword>
<reference evidence="6 7" key="1">
    <citation type="submission" date="2017-07" db="EMBL/GenBank/DDBJ databases">
        <title>First draft Genome Sequence of Nocardia cerradoensis isolated from human infection.</title>
        <authorList>
            <person name="Carrasco G."/>
        </authorList>
    </citation>
    <scope>NUCLEOTIDE SEQUENCE [LARGE SCALE GENOMIC DNA]</scope>
    <source>
        <strain evidence="6 7">CNM20130759</strain>
    </source>
</reference>
<dbReference type="RefSeq" id="WP_064908345.1">
    <property type="nucleotide sequence ID" value="NZ_NGAF01000010.1"/>
</dbReference>
<protein>
    <submittedName>
        <fullName evidence="6">HTH-type transcriptional regulator BetI</fullName>
    </submittedName>
</protein>
<evidence type="ECO:0000313" key="7">
    <source>
        <dbReference type="Proteomes" id="UP000215506"/>
    </source>
</evidence>
<accession>A0A231H325</accession>
<feature type="domain" description="HTH tetR-type" evidence="5">
    <location>
        <begin position="32"/>
        <end position="93"/>
    </location>
</feature>
<evidence type="ECO:0000256" key="2">
    <source>
        <dbReference type="ARBA" id="ARBA00023125"/>
    </source>
</evidence>
<dbReference type="InterPro" id="IPR009057">
    <property type="entry name" value="Homeodomain-like_sf"/>
</dbReference>
<dbReference type="Pfam" id="PF00440">
    <property type="entry name" value="TetR_N"/>
    <property type="match status" value="1"/>
</dbReference>